<reference evidence="1 2" key="1">
    <citation type="journal article" date="2010" name="J. Bacteriol.">
        <title>Genome sequences of Oceanicola granulosus HTCC2516(T) and Oceanicola batsensis HTCC2597(TDelta).</title>
        <authorList>
            <person name="Thrash J.C."/>
            <person name="Cho J.C."/>
            <person name="Vergin K.L."/>
            <person name="Giovannoni S.J."/>
        </authorList>
    </citation>
    <scope>NUCLEOTIDE SEQUENCE [LARGE SCALE GENOMIC DNA]</scope>
    <source>
        <strain evidence="2">ATCC BAA-861 / DSM 15982 / KCTC 12143 / HTCC2516</strain>
    </source>
</reference>
<dbReference type="Proteomes" id="UP000003635">
    <property type="component" value="Unassembled WGS sequence"/>
</dbReference>
<evidence type="ECO:0000313" key="2">
    <source>
        <dbReference type="Proteomes" id="UP000003635"/>
    </source>
</evidence>
<keyword evidence="2" id="KW-1185">Reference proteome</keyword>
<comment type="caution">
    <text evidence="1">The sequence shown here is derived from an EMBL/GenBank/DDBJ whole genome shotgun (WGS) entry which is preliminary data.</text>
</comment>
<dbReference type="AlphaFoldDB" id="Q2CAR6"/>
<gene>
    <name evidence="1" type="ORF">OG2516_04723</name>
</gene>
<organism evidence="1 2">
    <name type="scientific">Oceanicola granulosus (strain ATCC BAA-861 / DSM 15982 / KCTC 12143 / HTCC2516)</name>
    <dbReference type="NCBI Taxonomy" id="314256"/>
    <lineage>
        <taxon>Bacteria</taxon>
        <taxon>Pseudomonadati</taxon>
        <taxon>Pseudomonadota</taxon>
        <taxon>Alphaproteobacteria</taxon>
        <taxon>Rhodobacterales</taxon>
        <taxon>Roseobacteraceae</taxon>
        <taxon>Oceanicola</taxon>
    </lineage>
</organism>
<dbReference type="RefSeq" id="WP_007254472.1">
    <property type="nucleotide sequence ID" value="NZ_CH724107.1"/>
</dbReference>
<dbReference type="EMBL" id="AAOT01000048">
    <property type="protein sequence ID" value="EAR49772.1"/>
    <property type="molecule type" value="Genomic_DNA"/>
</dbReference>
<sequence>MNEETNETVAEAATETGAIDTGDTVVIGLIDRPDGPRAMLRYPDGEIDTVAPGDLTRTGRIIAIDTEQVIVADSRGQQTLTMPTTG</sequence>
<proteinExistence type="predicted"/>
<evidence type="ECO:0000313" key="1">
    <source>
        <dbReference type="EMBL" id="EAR49772.1"/>
    </source>
</evidence>
<protein>
    <submittedName>
        <fullName evidence="1">Uncharacterized protein</fullName>
    </submittedName>
</protein>
<dbReference type="STRING" id="314256.OG2516_04723"/>
<dbReference type="HOGENOM" id="CLU_2494829_0_0_5"/>
<accession>Q2CAR6</accession>
<dbReference type="OrthoDB" id="7652348at2"/>
<name>Q2CAR6_OCEGH</name>